<feature type="region of interest" description="Disordered" evidence="1">
    <location>
        <begin position="140"/>
        <end position="170"/>
    </location>
</feature>
<organism evidence="2 3">
    <name type="scientific">Athelia psychrophila</name>
    <dbReference type="NCBI Taxonomy" id="1759441"/>
    <lineage>
        <taxon>Eukaryota</taxon>
        <taxon>Fungi</taxon>
        <taxon>Dikarya</taxon>
        <taxon>Basidiomycota</taxon>
        <taxon>Agaricomycotina</taxon>
        <taxon>Agaricomycetes</taxon>
        <taxon>Agaricomycetidae</taxon>
        <taxon>Atheliales</taxon>
        <taxon>Atheliaceae</taxon>
        <taxon>Athelia</taxon>
    </lineage>
</organism>
<evidence type="ECO:0000313" key="3">
    <source>
        <dbReference type="Proteomes" id="UP000076532"/>
    </source>
</evidence>
<dbReference type="EMBL" id="KV417701">
    <property type="protein sequence ID" value="KZP09401.1"/>
    <property type="molecule type" value="Genomic_DNA"/>
</dbReference>
<evidence type="ECO:0000313" key="2">
    <source>
        <dbReference type="EMBL" id="KZP09401.1"/>
    </source>
</evidence>
<dbReference type="Proteomes" id="UP000076532">
    <property type="component" value="Unassembled WGS sequence"/>
</dbReference>
<proteinExistence type="predicted"/>
<evidence type="ECO:0000256" key="1">
    <source>
        <dbReference type="SAM" id="MobiDB-lite"/>
    </source>
</evidence>
<protein>
    <submittedName>
        <fullName evidence="2">Uncharacterized protein</fullName>
    </submittedName>
</protein>
<reference evidence="2 3" key="1">
    <citation type="journal article" date="2016" name="Mol. Biol. Evol.">
        <title>Comparative Genomics of Early-Diverging Mushroom-Forming Fungi Provides Insights into the Origins of Lignocellulose Decay Capabilities.</title>
        <authorList>
            <person name="Nagy L.G."/>
            <person name="Riley R."/>
            <person name="Tritt A."/>
            <person name="Adam C."/>
            <person name="Daum C."/>
            <person name="Floudas D."/>
            <person name="Sun H."/>
            <person name="Yadav J.S."/>
            <person name="Pangilinan J."/>
            <person name="Larsson K.H."/>
            <person name="Matsuura K."/>
            <person name="Barry K."/>
            <person name="Labutti K."/>
            <person name="Kuo R."/>
            <person name="Ohm R.A."/>
            <person name="Bhattacharya S.S."/>
            <person name="Shirouzu T."/>
            <person name="Yoshinaga Y."/>
            <person name="Martin F.M."/>
            <person name="Grigoriev I.V."/>
            <person name="Hibbett D.S."/>
        </authorList>
    </citation>
    <scope>NUCLEOTIDE SEQUENCE [LARGE SCALE GENOMIC DNA]</scope>
    <source>
        <strain evidence="2 3">CBS 109695</strain>
    </source>
</reference>
<accession>A0A165YBR0</accession>
<gene>
    <name evidence="2" type="ORF">FIBSPDRAFT_900558</name>
</gene>
<sequence length="277" mass="30132">MVSRSKGVATAQVSFHSGRYIDHPTSLLCALVKTFASRVPCSLGDVGLMNVNIRVPLEEDHQQARRGCISVRSPGSFMTFTRKHVGANLTYVILLRDRTRRPQSKPRPLPQLSHPASPICTIFAAPSTLKLTISRCAHEEPARTQGRPGGCVHPQPASRRFTPPDSAGPYHAPCPGTPFRAVCGGEAVVQRDEGAHGDRCDRGNHQGAELVVHIQAGTDAVYNFLFFGGNLLLLGGLSYFHEQVEIGARLMDTKLRGMRASFNEDGLEETDSKARLA</sequence>
<name>A0A165YBR0_9AGAM</name>
<keyword evidence="3" id="KW-1185">Reference proteome</keyword>
<dbReference type="AlphaFoldDB" id="A0A165YBR0"/>